<name>A0A0A9HPS4_ARUDO</name>
<evidence type="ECO:0000313" key="1">
    <source>
        <dbReference type="EMBL" id="JAE38717.1"/>
    </source>
</evidence>
<dbReference type="EMBL" id="GBRH01159179">
    <property type="protein sequence ID" value="JAE38717.1"/>
    <property type="molecule type" value="Transcribed_RNA"/>
</dbReference>
<proteinExistence type="predicted"/>
<reference evidence="1" key="1">
    <citation type="submission" date="2014-09" db="EMBL/GenBank/DDBJ databases">
        <authorList>
            <person name="Magalhaes I.L.F."/>
            <person name="Oliveira U."/>
            <person name="Santos F.R."/>
            <person name="Vidigal T.H.D.A."/>
            <person name="Brescovit A.D."/>
            <person name="Santos A.J."/>
        </authorList>
    </citation>
    <scope>NUCLEOTIDE SEQUENCE</scope>
    <source>
        <tissue evidence="1">Shoot tissue taken approximately 20 cm above the soil surface</tissue>
    </source>
</reference>
<organism evidence="1">
    <name type="scientific">Arundo donax</name>
    <name type="common">Giant reed</name>
    <name type="synonym">Donax arundinaceus</name>
    <dbReference type="NCBI Taxonomy" id="35708"/>
    <lineage>
        <taxon>Eukaryota</taxon>
        <taxon>Viridiplantae</taxon>
        <taxon>Streptophyta</taxon>
        <taxon>Embryophyta</taxon>
        <taxon>Tracheophyta</taxon>
        <taxon>Spermatophyta</taxon>
        <taxon>Magnoliopsida</taxon>
        <taxon>Liliopsida</taxon>
        <taxon>Poales</taxon>
        <taxon>Poaceae</taxon>
        <taxon>PACMAD clade</taxon>
        <taxon>Arundinoideae</taxon>
        <taxon>Arundineae</taxon>
        <taxon>Arundo</taxon>
    </lineage>
</organism>
<dbReference type="AlphaFoldDB" id="A0A0A9HPS4"/>
<protein>
    <submittedName>
        <fullName evidence="1">Uncharacterized protein</fullName>
    </submittedName>
</protein>
<reference evidence="1" key="2">
    <citation type="journal article" date="2015" name="Data Brief">
        <title>Shoot transcriptome of the giant reed, Arundo donax.</title>
        <authorList>
            <person name="Barrero R.A."/>
            <person name="Guerrero F.D."/>
            <person name="Moolhuijzen P."/>
            <person name="Goolsby J.A."/>
            <person name="Tidwell J."/>
            <person name="Bellgard S.E."/>
            <person name="Bellgard M.I."/>
        </authorList>
    </citation>
    <scope>NUCLEOTIDE SEQUENCE</scope>
    <source>
        <tissue evidence="1">Shoot tissue taken approximately 20 cm above the soil surface</tissue>
    </source>
</reference>
<sequence>MNYGQSAPQGETVCKYKIPTMTETRSFCDALNLNGGLSAA</sequence>
<accession>A0A0A9HPS4</accession>